<reference evidence="3 4" key="1">
    <citation type="submission" date="2019-05" db="EMBL/GenBank/DDBJ databases">
        <authorList>
            <consortium name="Science for Life Laboratories"/>
        </authorList>
    </citation>
    <scope>NUCLEOTIDE SEQUENCE [LARGE SCALE GENOMIC DNA]</scope>
    <source>
        <strain evidence="3">Soil9</strain>
    </source>
</reference>
<keyword evidence="2" id="KW-0812">Transmembrane</keyword>
<organism evidence="3 4">
    <name type="scientific">Gemmata massiliana</name>
    <dbReference type="NCBI Taxonomy" id="1210884"/>
    <lineage>
        <taxon>Bacteria</taxon>
        <taxon>Pseudomonadati</taxon>
        <taxon>Planctomycetota</taxon>
        <taxon>Planctomycetia</taxon>
        <taxon>Gemmatales</taxon>
        <taxon>Gemmataceae</taxon>
        <taxon>Gemmata</taxon>
    </lineage>
</organism>
<name>A0A6P2DAB8_9BACT</name>
<dbReference type="Proteomes" id="UP000464178">
    <property type="component" value="Chromosome"/>
</dbReference>
<dbReference type="AlphaFoldDB" id="A0A6P2DAB8"/>
<protein>
    <submittedName>
        <fullName evidence="3">Uncharacterized protein</fullName>
    </submittedName>
</protein>
<keyword evidence="2" id="KW-1133">Transmembrane helix</keyword>
<evidence type="ECO:0000313" key="3">
    <source>
        <dbReference type="EMBL" id="VTR97305.1"/>
    </source>
</evidence>
<gene>
    <name evidence="3" type="ORF">SOIL9_07870</name>
</gene>
<evidence type="ECO:0000256" key="1">
    <source>
        <dbReference type="SAM" id="MobiDB-lite"/>
    </source>
</evidence>
<feature type="transmembrane region" description="Helical" evidence="2">
    <location>
        <begin position="6"/>
        <end position="24"/>
    </location>
</feature>
<keyword evidence="4" id="KW-1185">Reference proteome</keyword>
<feature type="region of interest" description="Disordered" evidence="1">
    <location>
        <begin position="43"/>
        <end position="62"/>
    </location>
</feature>
<evidence type="ECO:0000313" key="4">
    <source>
        <dbReference type="Proteomes" id="UP000464178"/>
    </source>
</evidence>
<dbReference type="KEGG" id="gms:SOIL9_07870"/>
<dbReference type="EMBL" id="LR593886">
    <property type="protein sequence ID" value="VTR97305.1"/>
    <property type="molecule type" value="Genomic_DNA"/>
</dbReference>
<keyword evidence="2" id="KW-0472">Membrane</keyword>
<evidence type="ECO:0000256" key="2">
    <source>
        <dbReference type="SAM" id="Phobius"/>
    </source>
</evidence>
<sequence length="62" mass="7044">MPELSWSQLLILCLTVVAVVLLLRNRSYVEIDARVFSIKFRDRDDKGTKSQDGNEPPALDPN</sequence>
<accession>A0A6P2DAB8</accession>
<proteinExistence type="predicted"/>